<evidence type="ECO:0000313" key="2">
    <source>
        <dbReference type="Proteomes" id="UP000027195"/>
    </source>
</evidence>
<dbReference type="Proteomes" id="UP000027195">
    <property type="component" value="Unassembled WGS sequence"/>
</dbReference>
<sequence>MELQETLQAYATTLLLPLLYLNSRIVIAVAESSPSLDFQRFSCWLKPCCTFSLERISVEELFVSHFGLSVLSVGVVDGTSLKAIPPWTRREPFQAQRCVSQVADGPLSSHGLPTFDKATWPSHGMLFQHNLRFSPQEQPSQGFCPMYISGNENQSNPIIMDHLIESLWRILRPCLPLADYDITPPKKQDFLLYFYLSNG</sequence>
<protein>
    <submittedName>
        <fullName evidence="1">Uncharacterized protein</fullName>
    </submittedName>
</protein>
<evidence type="ECO:0000313" key="1">
    <source>
        <dbReference type="EMBL" id="KDQ06418.1"/>
    </source>
</evidence>
<dbReference type="EMBL" id="KL198137">
    <property type="protein sequence ID" value="KDQ06418.1"/>
    <property type="molecule type" value="Genomic_DNA"/>
</dbReference>
<reference evidence="2" key="1">
    <citation type="journal article" date="2014" name="Proc. Natl. Acad. Sci. U.S.A.">
        <title>Extensive sampling of basidiomycete genomes demonstrates inadequacy of the white-rot/brown-rot paradigm for wood decay fungi.</title>
        <authorList>
            <person name="Riley R."/>
            <person name="Salamov A.A."/>
            <person name="Brown D.W."/>
            <person name="Nagy L.G."/>
            <person name="Floudas D."/>
            <person name="Held B.W."/>
            <person name="Levasseur A."/>
            <person name="Lombard V."/>
            <person name="Morin E."/>
            <person name="Otillar R."/>
            <person name="Lindquist E.A."/>
            <person name="Sun H."/>
            <person name="LaButti K.M."/>
            <person name="Schmutz J."/>
            <person name="Jabbour D."/>
            <person name="Luo H."/>
            <person name="Baker S.E."/>
            <person name="Pisabarro A.G."/>
            <person name="Walton J.D."/>
            <person name="Blanchette R.A."/>
            <person name="Henrissat B."/>
            <person name="Martin F."/>
            <person name="Cullen D."/>
            <person name="Hibbett D.S."/>
            <person name="Grigoriev I.V."/>
        </authorList>
    </citation>
    <scope>NUCLEOTIDE SEQUENCE [LARGE SCALE GENOMIC DNA]</scope>
    <source>
        <strain evidence="2">FD-172 SS1</strain>
    </source>
</reference>
<dbReference type="AlphaFoldDB" id="A0A067LT21"/>
<dbReference type="InParanoid" id="A0A067LT21"/>
<organism evidence="1 2">
    <name type="scientific">Botryobasidium botryosum (strain FD-172 SS1)</name>
    <dbReference type="NCBI Taxonomy" id="930990"/>
    <lineage>
        <taxon>Eukaryota</taxon>
        <taxon>Fungi</taxon>
        <taxon>Dikarya</taxon>
        <taxon>Basidiomycota</taxon>
        <taxon>Agaricomycotina</taxon>
        <taxon>Agaricomycetes</taxon>
        <taxon>Cantharellales</taxon>
        <taxon>Botryobasidiaceae</taxon>
        <taxon>Botryobasidium</taxon>
    </lineage>
</organism>
<gene>
    <name evidence="1" type="ORF">BOTBODRAFT_39623</name>
</gene>
<name>A0A067LT21_BOTB1</name>
<proteinExistence type="predicted"/>
<dbReference type="HOGENOM" id="CLU_1371983_0_0_1"/>
<accession>A0A067LT21</accession>
<keyword evidence="2" id="KW-1185">Reference proteome</keyword>